<comment type="subcellular location">
    <subcellularLocation>
        <location evidence="1">Cell membrane</location>
        <topology evidence="1">Lipid-anchor</topology>
        <topology evidence="1">GPI-anchor</topology>
    </subcellularLocation>
</comment>
<evidence type="ECO:0000256" key="7">
    <source>
        <dbReference type="ARBA" id="ARBA00023136"/>
    </source>
</evidence>
<dbReference type="AlphaFoldDB" id="L5MIY7"/>
<evidence type="ECO:0000256" key="11">
    <source>
        <dbReference type="SAM" id="MobiDB-lite"/>
    </source>
</evidence>
<protein>
    <submittedName>
        <fullName evidence="12">Glypican-4</fullName>
    </submittedName>
</protein>
<evidence type="ECO:0000256" key="10">
    <source>
        <dbReference type="ARBA" id="ARBA00023288"/>
    </source>
</evidence>
<dbReference type="InterPro" id="IPR001863">
    <property type="entry name" value="Glypican"/>
</dbReference>
<keyword evidence="5" id="KW-0732">Signal</keyword>
<keyword evidence="9" id="KW-0357">Heparan sulfate</keyword>
<keyword evidence="8" id="KW-0325">Glycoprotein</keyword>
<sequence length="235" mass="24646">MVEQVSGWHQAKEGAIMGPIALQITPQKATSDSGRGQATTWLPGAEGARWGTQPRLITLLSQQALIAQLGLGPRLGQGTVGGSDQPPMTPGRAPGTGDRCLTREAQLHFSPRVSSCRSPPPPTSPTPSLHSRAPNSAPHGPRPPLSVLSRSAALLAAELKSKSCSEVRRLYVSKGFNKNDAPMHEINGRKSEVNQQPLKLGGSTGLTWGLCALHGLGLGPAEMIGVKVTVVIPTF</sequence>
<name>L5MIY7_MYODS</name>
<evidence type="ECO:0000256" key="2">
    <source>
        <dbReference type="ARBA" id="ARBA00010260"/>
    </source>
</evidence>
<keyword evidence="3" id="KW-1003">Cell membrane</keyword>
<keyword evidence="6" id="KW-0654">Proteoglycan</keyword>
<dbReference type="GO" id="GO:0009966">
    <property type="term" value="P:regulation of signal transduction"/>
    <property type="evidence" value="ECO:0007669"/>
    <property type="project" value="InterPro"/>
</dbReference>
<keyword evidence="7" id="KW-0472">Membrane</keyword>
<feature type="region of interest" description="Disordered" evidence="11">
    <location>
        <begin position="109"/>
        <end position="145"/>
    </location>
</feature>
<accession>L5MIY7</accession>
<evidence type="ECO:0000256" key="9">
    <source>
        <dbReference type="ARBA" id="ARBA00023207"/>
    </source>
</evidence>
<evidence type="ECO:0000256" key="4">
    <source>
        <dbReference type="ARBA" id="ARBA00022622"/>
    </source>
</evidence>
<evidence type="ECO:0000256" key="5">
    <source>
        <dbReference type="ARBA" id="ARBA00022729"/>
    </source>
</evidence>
<evidence type="ECO:0000256" key="1">
    <source>
        <dbReference type="ARBA" id="ARBA00004609"/>
    </source>
</evidence>
<reference evidence="13" key="1">
    <citation type="journal article" date="2013" name="Science">
        <title>Comparative analysis of bat genomes provides insight into the evolution of flight and immunity.</title>
        <authorList>
            <person name="Zhang G."/>
            <person name="Cowled C."/>
            <person name="Shi Z."/>
            <person name="Huang Z."/>
            <person name="Bishop-Lilly K.A."/>
            <person name="Fang X."/>
            <person name="Wynne J.W."/>
            <person name="Xiong Z."/>
            <person name="Baker M.L."/>
            <person name="Zhao W."/>
            <person name="Tachedjian M."/>
            <person name="Zhu Y."/>
            <person name="Zhou P."/>
            <person name="Jiang X."/>
            <person name="Ng J."/>
            <person name="Yang L."/>
            <person name="Wu L."/>
            <person name="Xiao J."/>
            <person name="Feng Y."/>
            <person name="Chen Y."/>
            <person name="Sun X."/>
            <person name="Zhang Y."/>
            <person name="Marsh G.A."/>
            <person name="Crameri G."/>
            <person name="Broder C.C."/>
            <person name="Frey K.G."/>
            <person name="Wang L.F."/>
            <person name="Wang J."/>
        </authorList>
    </citation>
    <scope>NUCLEOTIDE SEQUENCE [LARGE SCALE GENOMIC DNA]</scope>
</reference>
<keyword evidence="10" id="KW-0449">Lipoprotein</keyword>
<evidence type="ECO:0000256" key="3">
    <source>
        <dbReference type="ARBA" id="ARBA00022475"/>
    </source>
</evidence>
<comment type="similarity">
    <text evidence="2">Belongs to the glypican family.</text>
</comment>
<proteinExistence type="inferred from homology"/>
<gene>
    <name evidence="12" type="ORF">MDA_GLEAN10005218</name>
</gene>
<dbReference type="Proteomes" id="UP000010556">
    <property type="component" value="Unassembled WGS sequence"/>
</dbReference>
<keyword evidence="13" id="KW-1185">Reference proteome</keyword>
<feature type="region of interest" description="Disordered" evidence="11">
    <location>
        <begin position="76"/>
        <end position="97"/>
    </location>
</feature>
<evidence type="ECO:0000313" key="12">
    <source>
        <dbReference type="EMBL" id="ELK38245.1"/>
    </source>
</evidence>
<evidence type="ECO:0000256" key="6">
    <source>
        <dbReference type="ARBA" id="ARBA00022974"/>
    </source>
</evidence>
<dbReference type="Pfam" id="PF01153">
    <property type="entry name" value="Glypican"/>
    <property type="match status" value="1"/>
</dbReference>
<dbReference type="EMBL" id="KB099151">
    <property type="protein sequence ID" value="ELK38245.1"/>
    <property type="molecule type" value="Genomic_DNA"/>
</dbReference>
<evidence type="ECO:0000313" key="13">
    <source>
        <dbReference type="Proteomes" id="UP000010556"/>
    </source>
</evidence>
<dbReference type="GO" id="GO:0005886">
    <property type="term" value="C:plasma membrane"/>
    <property type="evidence" value="ECO:0007669"/>
    <property type="project" value="UniProtKB-SubCell"/>
</dbReference>
<evidence type="ECO:0000256" key="8">
    <source>
        <dbReference type="ARBA" id="ARBA00023180"/>
    </source>
</evidence>
<organism evidence="12 13">
    <name type="scientific">Myotis davidii</name>
    <name type="common">David's myotis</name>
    <dbReference type="NCBI Taxonomy" id="225400"/>
    <lineage>
        <taxon>Eukaryota</taxon>
        <taxon>Metazoa</taxon>
        <taxon>Chordata</taxon>
        <taxon>Craniata</taxon>
        <taxon>Vertebrata</taxon>
        <taxon>Euteleostomi</taxon>
        <taxon>Mammalia</taxon>
        <taxon>Eutheria</taxon>
        <taxon>Laurasiatheria</taxon>
        <taxon>Chiroptera</taxon>
        <taxon>Yangochiroptera</taxon>
        <taxon>Vespertilionidae</taxon>
        <taxon>Myotis</taxon>
    </lineage>
</organism>
<dbReference type="GO" id="GO:0098552">
    <property type="term" value="C:side of membrane"/>
    <property type="evidence" value="ECO:0007669"/>
    <property type="project" value="UniProtKB-KW"/>
</dbReference>
<keyword evidence="4" id="KW-0336">GPI-anchor</keyword>